<accession>A0AA42CPE5</accession>
<sequence length="349" mass="35335">MPTTLRHMPDAAPRVLIVDDSAVARAVLTRMTEEGGQFVVAGAVPDVPRALAFLGSAQVDAILLDLAMPGVDGLTGLPDLLAVGGAARVLIVSSSGEQGGKAALQALALGAADTLAKPGGARFAGTFGVALRERLARLTEPTSATRYAPRTPRVAEAPFEVVAIGASTGGIHALSGLLRAIPAGFDRPIVITQHLPLAFSPYFAAQIAVLGSRPCDVARDRMRLVPGRIVVAPGDAHIVAAPLGEDGCVLRLSGEAVANGNMPSVDPMLSSLAEVYGPRLLAVVLSGMGRDGLAGAAAVRRAGGTVIVQDEASSVVWGMPGAVAGAGLADAMMPPDAIGRLIARQVARG</sequence>
<evidence type="ECO:0000256" key="5">
    <source>
        <dbReference type="ARBA" id="ARBA00048267"/>
    </source>
</evidence>
<organism evidence="10 11">
    <name type="scientific">Sphingomonas lycopersici</name>
    <dbReference type="NCBI Taxonomy" id="2951807"/>
    <lineage>
        <taxon>Bacteria</taxon>
        <taxon>Pseudomonadati</taxon>
        <taxon>Pseudomonadota</taxon>
        <taxon>Alphaproteobacteria</taxon>
        <taxon>Sphingomonadales</taxon>
        <taxon>Sphingomonadaceae</taxon>
        <taxon>Sphingomonas</taxon>
    </lineage>
</organism>
<keyword evidence="3 6" id="KW-0378">Hydrolase</keyword>
<dbReference type="PANTHER" id="PTHR42872:SF6">
    <property type="entry name" value="PROTEIN-GLUTAMATE METHYLESTERASE_PROTEIN-GLUTAMINE GLUTAMINASE"/>
    <property type="match status" value="1"/>
</dbReference>
<feature type="active site" evidence="6">
    <location>
        <position position="194"/>
    </location>
</feature>
<dbReference type="GO" id="GO:0000156">
    <property type="term" value="F:phosphorelay response regulator activity"/>
    <property type="evidence" value="ECO:0007669"/>
    <property type="project" value="InterPro"/>
</dbReference>
<dbReference type="GO" id="GO:0008984">
    <property type="term" value="F:protein-glutamate methylesterase activity"/>
    <property type="evidence" value="ECO:0007669"/>
    <property type="project" value="UniProtKB-EC"/>
</dbReference>
<gene>
    <name evidence="10" type="ORF">NEE01_07070</name>
</gene>
<dbReference type="Pfam" id="PF01339">
    <property type="entry name" value="CheB_methylest"/>
    <property type="match status" value="1"/>
</dbReference>
<evidence type="ECO:0000256" key="6">
    <source>
        <dbReference type="PROSITE-ProRule" id="PRU00050"/>
    </source>
</evidence>
<evidence type="ECO:0000256" key="1">
    <source>
        <dbReference type="ARBA" id="ARBA00022490"/>
    </source>
</evidence>
<feature type="active site" evidence="6">
    <location>
        <position position="167"/>
    </location>
</feature>
<dbReference type="Proteomes" id="UP001165565">
    <property type="component" value="Unassembled WGS sequence"/>
</dbReference>
<evidence type="ECO:0000259" key="8">
    <source>
        <dbReference type="PROSITE" id="PS50110"/>
    </source>
</evidence>
<evidence type="ECO:0000256" key="4">
    <source>
        <dbReference type="ARBA" id="ARBA00039140"/>
    </source>
</evidence>
<dbReference type="CDD" id="cd16432">
    <property type="entry name" value="CheB_Rec"/>
    <property type="match status" value="1"/>
</dbReference>
<feature type="domain" description="CheB-type methylesterase" evidence="9">
    <location>
        <begin position="158"/>
        <end position="349"/>
    </location>
</feature>
<dbReference type="InterPro" id="IPR000673">
    <property type="entry name" value="Sig_transdc_resp-reg_Me-estase"/>
</dbReference>
<keyword evidence="11" id="KW-1185">Reference proteome</keyword>
<keyword evidence="7" id="KW-0597">Phosphoprotein</keyword>
<dbReference type="SUPFAM" id="SSF52172">
    <property type="entry name" value="CheY-like"/>
    <property type="match status" value="1"/>
</dbReference>
<dbReference type="GO" id="GO:0005737">
    <property type="term" value="C:cytoplasm"/>
    <property type="evidence" value="ECO:0007669"/>
    <property type="project" value="InterPro"/>
</dbReference>
<comment type="caution">
    <text evidence="10">The sequence shown here is derived from an EMBL/GenBank/DDBJ whole genome shotgun (WGS) entry which is preliminary data.</text>
</comment>
<protein>
    <recommendedName>
        <fullName evidence="4">protein-glutamate methylesterase</fullName>
        <ecNumber evidence="4">3.1.1.61</ecNumber>
    </recommendedName>
</protein>
<evidence type="ECO:0000259" key="9">
    <source>
        <dbReference type="PROSITE" id="PS50122"/>
    </source>
</evidence>
<dbReference type="Gene3D" id="3.40.50.2300">
    <property type="match status" value="1"/>
</dbReference>
<dbReference type="Gene3D" id="3.40.50.180">
    <property type="entry name" value="Methylesterase CheB, C-terminal domain"/>
    <property type="match status" value="1"/>
</dbReference>
<dbReference type="PANTHER" id="PTHR42872">
    <property type="entry name" value="PROTEIN-GLUTAMATE METHYLESTERASE/PROTEIN-GLUTAMINE GLUTAMINASE"/>
    <property type="match status" value="1"/>
</dbReference>
<proteinExistence type="predicted"/>
<evidence type="ECO:0000256" key="3">
    <source>
        <dbReference type="ARBA" id="ARBA00022801"/>
    </source>
</evidence>
<dbReference type="InterPro" id="IPR008248">
    <property type="entry name" value="CheB-like"/>
</dbReference>
<dbReference type="PROSITE" id="PS50122">
    <property type="entry name" value="CHEB"/>
    <property type="match status" value="1"/>
</dbReference>
<dbReference type="InterPro" id="IPR001789">
    <property type="entry name" value="Sig_transdc_resp-reg_receiver"/>
</dbReference>
<comment type="catalytic activity">
    <reaction evidence="5">
        <text>[protein]-L-glutamate 5-O-methyl ester + H2O = L-glutamyl-[protein] + methanol + H(+)</text>
        <dbReference type="Rhea" id="RHEA:23236"/>
        <dbReference type="Rhea" id="RHEA-COMP:10208"/>
        <dbReference type="Rhea" id="RHEA-COMP:10311"/>
        <dbReference type="ChEBI" id="CHEBI:15377"/>
        <dbReference type="ChEBI" id="CHEBI:15378"/>
        <dbReference type="ChEBI" id="CHEBI:17790"/>
        <dbReference type="ChEBI" id="CHEBI:29973"/>
        <dbReference type="ChEBI" id="CHEBI:82795"/>
        <dbReference type="EC" id="3.1.1.61"/>
    </reaction>
</comment>
<dbReference type="InterPro" id="IPR035909">
    <property type="entry name" value="CheB_C"/>
</dbReference>
<evidence type="ECO:0000256" key="2">
    <source>
        <dbReference type="ARBA" id="ARBA00022500"/>
    </source>
</evidence>
<dbReference type="GO" id="GO:0006935">
    <property type="term" value="P:chemotaxis"/>
    <property type="evidence" value="ECO:0007669"/>
    <property type="project" value="UniProtKB-UniRule"/>
</dbReference>
<keyword evidence="1" id="KW-0963">Cytoplasm</keyword>
<dbReference type="EC" id="3.1.1.61" evidence="4"/>
<name>A0AA42CPE5_9SPHN</name>
<evidence type="ECO:0000313" key="11">
    <source>
        <dbReference type="Proteomes" id="UP001165565"/>
    </source>
</evidence>
<evidence type="ECO:0000313" key="10">
    <source>
        <dbReference type="EMBL" id="MCW6534545.1"/>
    </source>
</evidence>
<reference evidence="10" key="1">
    <citation type="submission" date="2022-06" db="EMBL/GenBank/DDBJ databases">
        <title>Sphingomonas sp. nov. isolated from rhizosphere soil of tomato.</title>
        <authorList>
            <person name="Dong H."/>
            <person name="Gao R."/>
        </authorList>
    </citation>
    <scope>NUCLEOTIDE SEQUENCE</scope>
    <source>
        <strain evidence="10">MMSM24</strain>
    </source>
</reference>
<dbReference type="RefSeq" id="WP_265268422.1">
    <property type="nucleotide sequence ID" value="NZ_JANFAV010000003.1"/>
</dbReference>
<feature type="active site" evidence="6">
    <location>
        <position position="291"/>
    </location>
</feature>
<dbReference type="SMART" id="SM00448">
    <property type="entry name" value="REC"/>
    <property type="match status" value="1"/>
</dbReference>
<keyword evidence="2 6" id="KW-0145">Chemotaxis</keyword>
<dbReference type="PROSITE" id="PS50110">
    <property type="entry name" value="RESPONSE_REGULATORY"/>
    <property type="match status" value="1"/>
</dbReference>
<dbReference type="SUPFAM" id="SSF52738">
    <property type="entry name" value="Methylesterase CheB, C-terminal domain"/>
    <property type="match status" value="1"/>
</dbReference>
<feature type="modified residue" description="4-aspartylphosphate" evidence="7">
    <location>
        <position position="65"/>
    </location>
</feature>
<evidence type="ECO:0000256" key="7">
    <source>
        <dbReference type="PROSITE-ProRule" id="PRU00169"/>
    </source>
</evidence>
<dbReference type="InterPro" id="IPR011006">
    <property type="entry name" value="CheY-like_superfamily"/>
</dbReference>
<dbReference type="Pfam" id="PF00072">
    <property type="entry name" value="Response_reg"/>
    <property type="match status" value="1"/>
</dbReference>
<dbReference type="PIRSF" id="PIRSF000876">
    <property type="entry name" value="RR_chemtxs_CheB"/>
    <property type="match status" value="1"/>
</dbReference>
<feature type="domain" description="Response regulatory" evidence="8">
    <location>
        <begin position="14"/>
        <end position="132"/>
    </location>
</feature>
<dbReference type="EMBL" id="JANFAV010000003">
    <property type="protein sequence ID" value="MCW6534545.1"/>
    <property type="molecule type" value="Genomic_DNA"/>
</dbReference>
<dbReference type="AlphaFoldDB" id="A0AA42CPE5"/>